<dbReference type="PROSITE" id="PS51257">
    <property type="entry name" value="PROKAR_LIPOPROTEIN"/>
    <property type="match status" value="1"/>
</dbReference>
<keyword evidence="2" id="KW-1185">Reference proteome</keyword>
<proteinExistence type="predicted"/>
<reference evidence="1 2" key="1">
    <citation type="submission" date="2023-08" db="EMBL/GenBank/DDBJ databases">
        <title>Draft genome sequence of Algoriphagus confluentis.</title>
        <authorList>
            <person name="Takatani N."/>
            <person name="Hosokawa M."/>
            <person name="Sawabe T."/>
        </authorList>
    </citation>
    <scope>NUCLEOTIDE SEQUENCE [LARGE SCALE GENOMIC DNA]</scope>
    <source>
        <strain evidence="1 2">NBRC 111222</strain>
    </source>
</reference>
<evidence type="ECO:0008006" key="3">
    <source>
        <dbReference type="Google" id="ProtNLM"/>
    </source>
</evidence>
<comment type="caution">
    <text evidence="1">The sequence shown here is derived from an EMBL/GenBank/DDBJ whole genome shotgun (WGS) entry which is preliminary data.</text>
</comment>
<evidence type="ECO:0000313" key="2">
    <source>
        <dbReference type="Proteomes" id="UP001338309"/>
    </source>
</evidence>
<gene>
    <name evidence="1" type="ORF">Aconfl_31570</name>
</gene>
<dbReference type="EMBL" id="BTPD01000010">
    <property type="protein sequence ID" value="GMQ30514.1"/>
    <property type="molecule type" value="Genomic_DNA"/>
</dbReference>
<evidence type="ECO:0000313" key="1">
    <source>
        <dbReference type="EMBL" id="GMQ30514.1"/>
    </source>
</evidence>
<protein>
    <recommendedName>
        <fullName evidence="3">Lipoprotein</fullName>
    </recommendedName>
</protein>
<organism evidence="1 2">
    <name type="scientific">Algoriphagus confluentis</name>
    <dbReference type="NCBI Taxonomy" id="1697556"/>
    <lineage>
        <taxon>Bacteria</taxon>
        <taxon>Pseudomonadati</taxon>
        <taxon>Bacteroidota</taxon>
        <taxon>Cytophagia</taxon>
        <taxon>Cytophagales</taxon>
        <taxon>Cyclobacteriaceae</taxon>
        <taxon>Algoriphagus</taxon>
    </lineage>
</organism>
<dbReference type="Proteomes" id="UP001338309">
    <property type="component" value="Unassembled WGS sequence"/>
</dbReference>
<sequence length="266" mass="30619">MKNLLFPLLFLGLFCSCNEEIGREISTDLSEEVRQFYTLSTALTEGSYLANFTYGDYFRLQSESLPGCPKIEIDQSLRLITLDYDSVDSCMQERNFSRKGKIRIDYSLSNTQISTWWMEYEDYHFDKSRIQGTRQFQSLSPNQNQESFENLRLITDTNLSFTAKGSHTYFISRFSSRPFAISFVGTIEGINPVGRRFKQTLSGAKEVFINCYSEGWILPFEGEETWTVERGATRELSYKIAFSSEEECNPLVNATLPDGRILILNP</sequence>
<dbReference type="RefSeq" id="WP_338225220.1">
    <property type="nucleotide sequence ID" value="NZ_BTPD01000010.1"/>
</dbReference>
<accession>A0ABQ6PR73</accession>
<name>A0ABQ6PR73_9BACT</name>